<dbReference type="AlphaFoldDB" id="A0A657LW36"/>
<feature type="chain" id="PRO_5024811843" description="Lectin-like protein BA14k" evidence="8">
    <location>
        <begin position="28"/>
        <end position="210"/>
    </location>
</feature>
<comment type="caution">
    <text evidence="9">The sequence shown here is derived from an EMBL/GenBank/DDBJ whole genome shotgun (WGS) entry which is preliminary data.</text>
</comment>
<evidence type="ECO:0000256" key="2">
    <source>
        <dbReference type="ARBA" id="ARBA00010270"/>
    </source>
</evidence>
<feature type="compositionally biased region" description="Polar residues" evidence="7">
    <location>
        <begin position="82"/>
        <end position="97"/>
    </location>
</feature>
<evidence type="ECO:0000256" key="5">
    <source>
        <dbReference type="ARBA" id="ARBA00022734"/>
    </source>
</evidence>
<evidence type="ECO:0000256" key="6">
    <source>
        <dbReference type="ARBA" id="ARBA00025321"/>
    </source>
</evidence>
<keyword evidence="10" id="KW-1185">Reference proteome</keyword>
<dbReference type="RefSeq" id="WP_071831935.1">
    <property type="nucleotide sequence ID" value="NZ_LSRP01000057.1"/>
</dbReference>
<dbReference type="Proteomes" id="UP000182661">
    <property type="component" value="Unassembled WGS sequence"/>
</dbReference>
<accession>A0A657LW36</accession>
<sequence length="210" mass="22327">MKNVFLLTSSVALAVVFCLAGTHVASALVSAPAAHAFQHLGSPLWTSEATYLDRENRTAGELLEIAARTQRAGDPKPDAEQALQSGDNSLGSPQAATASEMAVNPSHAAWCRAKYRSYRAEDNSYRAFSGARRACVSSFSVANAAEANAPSYDTASYGAAIPVVSVGYESGVLGSDWCRARFRSYRASDHTYQPHSGGSRRTCTPPSRAF</sequence>
<organism evidence="9 10">
    <name type="scientific">Pararhizobium antarcticum</name>
    <dbReference type="NCBI Taxonomy" id="1798805"/>
    <lineage>
        <taxon>Bacteria</taxon>
        <taxon>Pseudomonadati</taxon>
        <taxon>Pseudomonadota</taxon>
        <taxon>Alphaproteobacteria</taxon>
        <taxon>Hyphomicrobiales</taxon>
        <taxon>Rhizobiaceae</taxon>
        <taxon>Rhizobium/Agrobacterium group</taxon>
        <taxon>Pararhizobium</taxon>
    </lineage>
</organism>
<keyword evidence="5" id="KW-0430">Lectin</keyword>
<reference evidence="9 10" key="1">
    <citation type="submission" date="2016-02" db="EMBL/GenBank/DDBJ databases">
        <title>Genome sequencing of a beta-galactosidase producing bacteria Rhizobium sp. 59.</title>
        <authorList>
            <person name="Wang D."/>
            <person name="Kot W."/>
            <person name="Qin Y."/>
            <person name="Hansen L."/>
            <person name="Naqvi K."/>
            <person name="Rensing C."/>
        </authorList>
    </citation>
    <scope>NUCLEOTIDE SEQUENCE [LARGE SCALE GENOMIC DNA]</scope>
    <source>
        <strain evidence="9 10">59</strain>
    </source>
</reference>
<evidence type="ECO:0000256" key="7">
    <source>
        <dbReference type="SAM" id="MobiDB-lite"/>
    </source>
</evidence>
<evidence type="ECO:0000313" key="9">
    <source>
        <dbReference type="EMBL" id="OJF99782.1"/>
    </source>
</evidence>
<dbReference type="InterPro" id="IPR012413">
    <property type="entry name" value="BA14K"/>
</dbReference>
<evidence type="ECO:0000256" key="4">
    <source>
        <dbReference type="ARBA" id="ARBA00022475"/>
    </source>
</evidence>
<keyword evidence="4" id="KW-0472">Membrane</keyword>
<keyword evidence="8" id="KW-0732">Signal</keyword>
<comment type="similarity">
    <text evidence="2">Belongs to the BA14k family.</text>
</comment>
<proteinExistence type="inferred from homology"/>
<evidence type="ECO:0000256" key="8">
    <source>
        <dbReference type="SAM" id="SignalP"/>
    </source>
</evidence>
<comment type="subcellular location">
    <subcellularLocation>
        <location evidence="1">Membrane</location>
        <topology evidence="1">Single-pass membrane protein</topology>
    </subcellularLocation>
</comment>
<dbReference type="Pfam" id="PF07886">
    <property type="entry name" value="BA14K"/>
    <property type="match status" value="2"/>
</dbReference>
<feature type="compositionally biased region" description="Polar residues" evidence="7">
    <location>
        <begin position="190"/>
        <end position="210"/>
    </location>
</feature>
<dbReference type="GO" id="GO:0030246">
    <property type="term" value="F:carbohydrate binding"/>
    <property type="evidence" value="ECO:0007669"/>
    <property type="project" value="UniProtKB-KW"/>
</dbReference>
<evidence type="ECO:0000256" key="3">
    <source>
        <dbReference type="ARBA" id="ARBA00020552"/>
    </source>
</evidence>
<gene>
    <name evidence="9" type="ORF">AX760_12060</name>
</gene>
<dbReference type="OrthoDB" id="8117189at2"/>
<keyword evidence="4" id="KW-1003">Cell membrane</keyword>
<dbReference type="GO" id="GO:0016020">
    <property type="term" value="C:membrane"/>
    <property type="evidence" value="ECO:0007669"/>
    <property type="project" value="UniProtKB-SubCell"/>
</dbReference>
<feature type="signal peptide" evidence="8">
    <location>
        <begin position="1"/>
        <end position="27"/>
    </location>
</feature>
<name>A0A657LW36_9HYPH</name>
<feature type="region of interest" description="Disordered" evidence="7">
    <location>
        <begin position="189"/>
        <end position="210"/>
    </location>
</feature>
<feature type="region of interest" description="Disordered" evidence="7">
    <location>
        <begin position="70"/>
        <end position="100"/>
    </location>
</feature>
<evidence type="ECO:0000313" key="10">
    <source>
        <dbReference type="Proteomes" id="UP000182661"/>
    </source>
</evidence>
<comment type="function">
    <text evidence="6">Has immunoglobulin-binding and hemagglutination properties, and can bind to mannose. Essential for virulence. May be involved in LPS biosynthesis or polysaccharide transport.</text>
</comment>
<protein>
    <recommendedName>
        <fullName evidence="3">Lectin-like protein BA14k</fullName>
    </recommendedName>
</protein>
<dbReference type="EMBL" id="LSRP01000057">
    <property type="protein sequence ID" value="OJF99782.1"/>
    <property type="molecule type" value="Genomic_DNA"/>
</dbReference>
<evidence type="ECO:0000256" key="1">
    <source>
        <dbReference type="ARBA" id="ARBA00004167"/>
    </source>
</evidence>